<proteinExistence type="predicted"/>
<protein>
    <submittedName>
        <fullName evidence="1">Uncharacterized protein</fullName>
    </submittedName>
</protein>
<dbReference type="Proteomes" id="UP000471082">
    <property type="component" value="Unassembled WGS sequence"/>
</dbReference>
<comment type="caution">
    <text evidence="1">The sequence shown here is derived from an EMBL/GenBank/DDBJ whole genome shotgun (WGS) entry which is preliminary data.</text>
</comment>
<accession>A0A6P0F770</accession>
<organism evidence="1 2">
    <name type="scientific">Xanthomonas perforans</name>
    <dbReference type="NCBI Taxonomy" id="442694"/>
    <lineage>
        <taxon>Bacteria</taxon>
        <taxon>Pseudomonadati</taxon>
        <taxon>Pseudomonadota</taxon>
        <taxon>Gammaproteobacteria</taxon>
        <taxon>Lysobacterales</taxon>
        <taxon>Lysobacteraceae</taxon>
        <taxon>Xanthomonas</taxon>
    </lineage>
</organism>
<evidence type="ECO:0000313" key="2">
    <source>
        <dbReference type="Proteomes" id="UP000471082"/>
    </source>
</evidence>
<dbReference type="EMBL" id="JAAGYU010000027">
    <property type="protein sequence ID" value="NEL76218.1"/>
    <property type="molecule type" value="Genomic_DNA"/>
</dbReference>
<dbReference type="RefSeq" id="WP_128698536.1">
    <property type="nucleotide sequence ID" value="NZ_CP116309.1"/>
</dbReference>
<name>A0A6P0F770_XANPE</name>
<sequence>MTSPDTLVGTPRQLGDFSEWGTELLVPFEVRELKFASVLWLNERWFKTQNKIHLNGEQRATIEKWILDEFAYCVPEDSYINIFGNKSKVVFADRYGSSGLGPHGGSGRAAVFGSFHVKGVGPTPLVASSTDWWHSHGGMWLEEAIREGIYSEIVEEEFPYGASSVIAIIDIGVRCLLPNGKLGKRKALLVRELEVRPAHMERACVFKVDEVPPTRLKDVERVRQAVNRYSHLFGSIDGLTDMFHRFGQQAGYGQVHRLFHGGYFTSNISVLGRLLDFGGFRSVGNWYRARSMDHIPGFGEERAILQIAARSIAFYFRKYLQNGVSPSASVLDNAVHNGIESAFAEECLKIWGGEFSRSSYNEIVVHVMKRFFERQQRTYVSYQLGNLPADRWVHGELRDYLLTNERETLVTPEIRETVDIVEAHSLTPGETLVRLLCALRILMTRELLFREDLQSSIYEAIGAEDGEEPPQADVVASTIESMVARSRRDWDLGVGRLGIIAQTMAGGLAILLSFDEINIKLVMHVRSDFEANKSSESRLRFGEWSTIPVNEENSGYLEYFSNCKTALWYLDSDTLVSVSRRFNVEATNLPLVLRALERYTNSRDYRGKAVAGTANIPAN</sequence>
<dbReference type="AlphaFoldDB" id="A0A6P0F770"/>
<reference evidence="1 2" key="1">
    <citation type="submission" date="2019-11" db="EMBL/GenBank/DDBJ databases">
        <title>Genome-resolved metagenomics to study the prevalence of co-infection and intraspecific heterogeneity among plant pathogen metapopulations.</title>
        <authorList>
            <person name="Newberry E."/>
            <person name="Bhandari R."/>
            <person name="Kemble J."/>
            <person name="Sikora E."/>
            <person name="Potnis N."/>
        </authorList>
    </citation>
    <scope>NUCLEOTIDE SEQUENCE [LARGE SCALE GENOMIC DNA]</scope>
    <source>
        <strain evidence="1">Xp_Tom_Tuscaloosa_18b</strain>
    </source>
</reference>
<evidence type="ECO:0000313" key="1">
    <source>
        <dbReference type="EMBL" id="NEL76218.1"/>
    </source>
</evidence>
<gene>
    <name evidence="1" type="ORF">G3W61_08120</name>
</gene>